<dbReference type="InterPro" id="IPR007421">
    <property type="entry name" value="Schlafen_AlbA_2_dom"/>
</dbReference>
<dbReference type="Proteomes" id="UP001172911">
    <property type="component" value="Unassembled WGS sequence"/>
</dbReference>
<dbReference type="InterPro" id="IPR038461">
    <property type="entry name" value="Schlafen_AlbA_2_dom_sf"/>
</dbReference>
<evidence type="ECO:0000259" key="1">
    <source>
        <dbReference type="Pfam" id="PF04326"/>
    </source>
</evidence>
<dbReference type="Gene3D" id="3.30.950.30">
    <property type="entry name" value="Schlafen, AAA domain"/>
    <property type="match status" value="1"/>
</dbReference>
<evidence type="ECO:0000313" key="2">
    <source>
        <dbReference type="EMBL" id="MDO7787001.1"/>
    </source>
</evidence>
<reference evidence="2" key="2">
    <citation type="submission" date="2023-03" db="EMBL/GenBank/DDBJ databases">
        <authorList>
            <person name="Zhang Z."/>
        </authorList>
    </citation>
    <scope>NUCLEOTIDE SEQUENCE</scope>
    <source>
        <strain evidence="2">DSA</strain>
    </source>
</reference>
<proteinExistence type="predicted"/>
<dbReference type="AlphaFoldDB" id="A0AAW7ZCD6"/>
<organism evidence="2 3">
    <name type="scientific">Desulforamulus aquiferis</name>
    <dbReference type="NCBI Taxonomy" id="1397668"/>
    <lineage>
        <taxon>Bacteria</taxon>
        <taxon>Bacillati</taxon>
        <taxon>Bacillota</taxon>
        <taxon>Clostridia</taxon>
        <taxon>Eubacteriales</taxon>
        <taxon>Peptococcaceae</taxon>
        <taxon>Desulforamulus</taxon>
    </lineage>
</organism>
<dbReference type="PANTHER" id="PTHR30595:SF6">
    <property type="entry name" value="SCHLAFEN ALBA-2 DOMAIN-CONTAINING PROTEIN"/>
    <property type="match status" value="1"/>
</dbReference>
<dbReference type="PANTHER" id="PTHR30595">
    <property type="entry name" value="GLPR-RELATED TRANSCRIPTIONAL REPRESSOR"/>
    <property type="match status" value="1"/>
</dbReference>
<dbReference type="Pfam" id="PF04326">
    <property type="entry name" value="SLFN_AlbA_2"/>
    <property type="match status" value="1"/>
</dbReference>
<evidence type="ECO:0000313" key="3">
    <source>
        <dbReference type="Proteomes" id="UP001172911"/>
    </source>
</evidence>
<accession>A0AAW7ZCD6</accession>
<name>A0AAW7ZCD6_9FIRM</name>
<comment type="caution">
    <text evidence="2">The sequence shown here is derived from an EMBL/GenBank/DDBJ whole genome shotgun (WGS) entry which is preliminary data.</text>
</comment>
<dbReference type="EMBL" id="JARPTC010000009">
    <property type="protein sequence ID" value="MDO7787001.1"/>
    <property type="molecule type" value="Genomic_DNA"/>
</dbReference>
<sequence>MTKEELLELMYEVRSLQAELDNIEVKAASKGAPKVYDSLSSFSNRAGGIIIFGLDEEKDFIPVGIYNLDELRKNIAEAATNMEPPLRLTFTSIKYDGVIILAAEVPECPLELKPCYYKPAGLHGGSYIRVAEGDRKMTDYEIYMYISSRGQAMEDLKPVPRARPEDLNEKAIEQYIAKLQKKRPGSRIFSLPRDQLLKTLNILTEYNGMPVPTVSGILMFGFFPQQFFPSIFVAFLMFAGTTENVKGSRGERFLDNRRIEGSISEIIS</sequence>
<feature type="domain" description="Schlafen AlbA-2" evidence="1">
    <location>
        <begin position="21"/>
        <end position="138"/>
    </location>
</feature>
<gene>
    <name evidence="2" type="ORF">P6N53_07210</name>
</gene>
<keyword evidence="3" id="KW-1185">Reference proteome</keyword>
<reference evidence="2" key="1">
    <citation type="journal article" date="2023" name="J. Hazard. Mater.">
        <title>Anaerobic biodegradation of pyrene and benzo[a]pyrene by a new sulfate-reducing Desulforamulus aquiferis strain DSA.</title>
        <authorList>
            <person name="Zhang Z."/>
            <person name="Sun J."/>
            <person name="Gong X."/>
            <person name="Wang C."/>
            <person name="Wang H."/>
        </authorList>
    </citation>
    <scope>NUCLEOTIDE SEQUENCE</scope>
    <source>
        <strain evidence="2">DSA</strain>
    </source>
</reference>
<dbReference type="RefSeq" id="WP_304542114.1">
    <property type="nucleotide sequence ID" value="NZ_JARPTC010000009.1"/>
</dbReference>
<protein>
    <submittedName>
        <fullName evidence="2">DNA binding domain-containing protein</fullName>
    </submittedName>
</protein>